<proteinExistence type="predicted"/>
<reference evidence="1" key="2">
    <citation type="journal article" date="2021" name="PeerJ">
        <title>Extensive microbial diversity within the chicken gut microbiome revealed by metagenomics and culture.</title>
        <authorList>
            <person name="Gilroy R."/>
            <person name="Ravi A."/>
            <person name="Getino M."/>
            <person name="Pursley I."/>
            <person name="Horton D.L."/>
            <person name="Alikhan N.F."/>
            <person name="Baker D."/>
            <person name="Gharbi K."/>
            <person name="Hall N."/>
            <person name="Watson M."/>
            <person name="Adriaenssens E.M."/>
            <person name="Foster-Nyarko E."/>
            <person name="Jarju S."/>
            <person name="Secka A."/>
            <person name="Antonio M."/>
            <person name="Oren A."/>
            <person name="Chaudhuri R.R."/>
            <person name="La Ragione R."/>
            <person name="Hildebrand F."/>
            <person name="Pallen M.J."/>
        </authorList>
    </citation>
    <scope>NUCLEOTIDE SEQUENCE</scope>
    <source>
        <strain evidence="1">517</strain>
    </source>
</reference>
<dbReference type="Proteomes" id="UP000727857">
    <property type="component" value="Unassembled WGS sequence"/>
</dbReference>
<evidence type="ECO:0000313" key="1">
    <source>
        <dbReference type="EMBL" id="MBO8424413.1"/>
    </source>
</evidence>
<gene>
    <name evidence="1" type="ORF">IAB16_05295</name>
</gene>
<protein>
    <submittedName>
        <fullName evidence="1">Uncharacterized protein</fullName>
    </submittedName>
</protein>
<dbReference type="AlphaFoldDB" id="A0A940DHR2"/>
<evidence type="ECO:0000313" key="2">
    <source>
        <dbReference type="Proteomes" id="UP000727857"/>
    </source>
</evidence>
<dbReference type="EMBL" id="JADINF010000134">
    <property type="protein sequence ID" value="MBO8424413.1"/>
    <property type="molecule type" value="Genomic_DNA"/>
</dbReference>
<accession>A0A940DHR2</accession>
<name>A0A940DHR2_9FIRM</name>
<sequence length="385" mass="43061">MARTAKNKHLQLPTGENGTQFFKNIYYFYVTSGMDKGEFLKKSGINSINMWMRYAKGAVPRSSTLKSFTDALNEIIASRPSLRALLPDGITDPVLLLECDLAGRLSEGKPPAPLINEHSFTPAACISKFTGIYMVYYPNTSENDVADFRLSYGVMAVTEDANKNDPRLTCQGFFNISDYKRATDCFRELSSAPAAKQPAVILKLKAGPLTAERYYEGELTLGETFFWLTMRATNHTEFLSVSFDMDIKTLYLNPDKLFDGTRGIALSQAAGSRDLHSVSFPLIIAKHALKEHENISQIRYYLNFSHKAPDDGAIDRVADKILSALATLDALPEDGEHLKRIYLKDVLKSTVDEQTRYVAARQAVLDRLVTGSCYEHLLKRRNQGV</sequence>
<organism evidence="1 2">
    <name type="scientific">Candidatus Stercoripulliclostridium pullicola</name>
    <dbReference type="NCBI Taxonomy" id="2840953"/>
    <lineage>
        <taxon>Bacteria</taxon>
        <taxon>Bacillati</taxon>
        <taxon>Bacillota</taxon>
        <taxon>Clostridia</taxon>
        <taxon>Eubacteriales</taxon>
        <taxon>Candidatus Stercoripulliclostridium</taxon>
    </lineage>
</organism>
<reference evidence="1" key="1">
    <citation type="submission" date="2020-10" db="EMBL/GenBank/DDBJ databases">
        <authorList>
            <person name="Gilroy R."/>
        </authorList>
    </citation>
    <scope>NUCLEOTIDE SEQUENCE</scope>
    <source>
        <strain evidence="1">517</strain>
    </source>
</reference>
<comment type="caution">
    <text evidence="1">The sequence shown here is derived from an EMBL/GenBank/DDBJ whole genome shotgun (WGS) entry which is preliminary data.</text>
</comment>